<proteinExistence type="predicted"/>
<evidence type="ECO:0000256" key="1">
    <source>
        <dbReference type="SAM" id="MobiDB-lite"/>
    </source>
</evidence>
<evidence type="ECO:0000313" key="2">
    <source>
        <dbReference type="EMBL" id="KAK4213188.1"/>
    </source>
</evidence>
<reference evidence="2" key="2">
    <citation type="submission" date="2023-05" db="EMBL/GenBank/DDBJ databases">
        <authorList>
            <consortium name="Lawrence Berkeley National Laboratory"/>
            <person name="Steindorff A."/>
            <person name="Hensen N."/>
            <person name="Bonometti L."/>
            <person name="Westerberg I."/>
            <person name="Brannstrom I.O."/>
            <person name="Guillou S."/>
            <person name="Cros-Aarteil S."/>
            <person name="Calhoun S."/>
            <person name="Haridas S."/>
            <person name="Kuo A."/>
            <person name="Mondo S."/>
            <person name="Pangilinan J."/>
            <person name="Riley R."/>
            <person name="Labutti K."/>
            <person name="Andreopoulos B."/>
            <person name="Lipzen A."/>
            <person name="Chen C."/>
            <person name="Yanf M."/>
            <person name="Daum C."/>
            <person name="Ng V."/>
            <person name="Clum A."/>
            <person name="Ohm R."/>
            <person name="Martin F."/>
            <person name="Silar P."/>
            <person name="Natvig D."/>
            <person name="Lalanne C."/>
            <person name="Gautier V."/>
            <person name="Ament-Velasquez S.L."/>
            <person name="Kruys A."/>
            <person name="Hutchinson M.I."/>
            <person name="Powell A.J."/>
            <person name="Barry K."/>
            <person name="Miller A.N."/>
            <person name="Grigoriev I.V."/>
            <person name="Debuchy R."/>
            <person name="Gladieux P."/>
            <person name="Thoren M.H."/>
            <person name="Johannesson H."/>
        </authorList>
    </citation>
    <scope>NUCLEOTIDE SEQUENCE</scope>
    <source>
        <strain evidence="2">PSN293</strain>
    </source>
</reference>
<sequence length="246" mass="25948">MSLTTTTIPEGIISGGPEWCLKSLLAFNSPWPNDAGPYIYNECAISTRNTSPSEFQTICCDGDIIDPDTSLYRVRPFPLNVTNLICCRKGGQLLPGGISAPQTNDKRCYPSEIPTPLASLAATNTKNAQIYILSYESALAGTADWTRRHEPTCLWVQTTHPDVTGRMVEVEVPVASITTLPPITTGVGGWVVTSTSERATSDSGVTGTGSPAAEKTGTSGAVRMNVGTISWGAVLGLGLVMAGQLV</sequence>
<keyword evidence="3" id="KW-1185">Reference proteome</keyword>
<reference evidence="2" key="1">
    <citation type="journal article" date="2023" name="Mol. Phylogenet. Evol.">
        <title>Genome-scale phylogeny and comparative genomics of the fungal order Sordariales.</title>
        <authorList>
            <person name="Hensen N."/>
            <person name="Bonometti L."/>
            <person name="Westerberg I."/>
            <person name="Brannstrom I.O."/>
            <person name="Guillou S."/>
            <person name="Cros-Aarteil S."/>
            <person name="Calhoun S."/>
            <person name="Haridas S."/>
            <person name="Kuo A."/>
            <person name="Mondo S."/>
            <person name="Pangilinan J."/>
            <person name="Riley R."/>
            <person name="LaButti K."/>
            <person name="Andreopoulos B."/>
            <person name="Lipzen A."/>
            <person name="Chen C."/>
            <person name="Yan M."/>
            <person name="Daum C."/>
            <person name="Ng V."/>
            <person name="Clum A."/>
            <person name="Steindorff A."/>
            <person name="Ohm R.A."/>
            <person name="Martin F."/>
            <person name="Silar P."/>
            <person name="Natvig D.O."/>
            <person name="Lalanne C."/>
            <person name="Gautier V."/>
            <person name="Ament-Velasquez S.L."/>
            <person name="Kruys A."/>
            <person name="Hutchinson M.I."/>
            <person name="Powell A.J."/>
            <person name="Barry K."/>
            <person name="Miller A.N."/>
            <person name="Grigoriev I.V."/>
            <person name="Debuchy R."/>
            <person name="Gladieux P."/>
            <person name="Hiltunen Thoren M."/>
            <person name="Johannesson H."/>
        </authorList>
    </citation>
    <scope>NUCLEOTIDE SEQUENCE</scope>
    <source>
        <strain evidence="2">PSN293</strain>
    </source>
</reference>
<organism evidence="2 3">
    <name type="scientific">Rhypophila decipiens</name>
    <dbReference type="NCBI Taxonomy" id="261697"/>
    <lineage>
        <taxon>Eukaryota</taxon>
        <taxon>Fungi</taxon>
        <taxon>Dikarya</taxon>
        <taxon>Ascomycota</taxon>
        <taxon>Pezizomycotina</taxon>
        <taxon>Sordariomycetes</taxon>
        <taxon>Sordariomycetidae</taxon>
        <taxon>Sordariales</taxon>
        <taxon>Naviculisporaceae</taxon>
        <taxon>Rhypophila</taxon>
    </lineage>
</organism>
<feature type="region of interest" description="Disordered" evidence="1">
    <location>
        <begin position="197"/>
        <end position="218"/>
    </location>
</feature>
<accession>A0AAN7B706</accession>
<evidence type="ECO:0000313" key="3">
    <source>
        <dbReference type="Proteomes" id="UP001301769"/>
    </source>
</evidence>
<feature type="compositionally biased region" description="Polar residues" evidence="1">
    <location>
        <begin position="197"/>
        <end position="209"/>
    </location>
</feature>
<dbReference type="EMBL" id="MU858113">
    <property type="protein sequence ID" value="KAK4213188.1"/>
    <property type="molecule type" value="Genomic_DNA"/>
</dbReference>
<dbReference type="Proteomes" id="UP001301769">
    <property type="component" value="Unassembled WGS sequence"/>
</dbReference>
<protein>
    <submittedName>
        <fullName evidence="2">Uncharacterized protein</fullName>
    </submittedName>
</protein>
<dbReference type="AlphaFoldDB" id="A0AAN7B706"/>
<comment type="caution">
    <text evidence="2">The sequence shown here is derived from an EMBL/GenBank/DDBJ whole genome shotgun (WGS) entry which is preliminary data.</text>
</comment>
<gene>
    <name evidence="2" type="ORF">QBC37DRAFT_423500</name>
</gene>
<name>A0AAN7B706_9PEZI</name>